<name>A0A2C9KDM1_BIOGL</name>
<protein>
    <submittedName>
        <fullName evidence="2">Uncharacterized protein</fullName>
    </submittedName>
</protein>
<dbReference type="STRING" id="6526.A0A2C9KDM1"/>
<reference evidence="2" key="1">
    <citation type="submission" date="2020-05" db="UniProtKB">
        <authorList>
            <consortium name="EnsemblMetazoa"/>
        </authorList>
    </citation>
    <scope>IDENTIFICATION</scope>
    <source>
        <strain evidence="2">BB02</strain>
    </source>
</reference>
<feature type="compositionally biased region" description="Polar residues" evidence="1">
    <location>
        <begin position="47"/>
        <end position="61"/>
    </location>
</feature>
<dbReference type="VEuPathDB" id="VectorBase:BGLAX_035300"/>
<dbReference type="GO" id="GO:0004674">
    <property type="term" value="F:protein serine/threonine kinase activity"/>
    <property type="evidence" value="ECO:0007669"/>
    <property type="project" value="InterPro"/>
</dbReference>
<gene>
    <name evidence="2" type="primary">106070634</name>
</gene>
<dbReference type="PANTHER" id="PTHR37079">
    <property type="entry name" value="SERINE/THREONINE-PROTEIN KINASE ATM"/>
    <property type="match status" value="1"/>
</dbReference>
<accession>A0A2C9KDM1</accession>
<organism evidence="2 3">
    <name type="scientific">Biomphalaria glabrata</name>
    <name type="common">Bloodfluke planorb</name>
    <name type="synonym">Freshwater snail</name>
    <dbReference type="NCBI Taxonomy" id="6526"/>
    <lineage>
        <taxon>Eukaryota</taxon>
        <taxon>Metazoa</taxon>
        <taxon>Spiralia</taxon>
        <taxon>Lophotrochozoa</taxon>
        <taxon>Mollusca</taxon>
        <taxon>Gastropoda</taxon>
        <taxon>Heterobranchia</taxon>
        <taxon>Euthyneura</taxon>
        <taxon>Panpulmonata</taxon>
        <taxon>Hygrophila</taxon>
        <taxon>Lymnaeoidea</taxon>
        <taxon>Planorbidae</taxon>
        <taxon>Biomphalaria</taxon>
    </lineage>
</organism>
<dbReference type="InterPro" id="IPR038980">
    <property type="entry name" value="ATM_plant"/>
</dbReference>
<dbReference type="AlphaFoldDB" id="A0A2C9KDM1"/>
<dbReference type="KEGG" id="bgt:106070634"/>
<evidence type="ECO:0000256" key="1">
    <source>
        <dbReference type="SAM" id="MobiDB-lite"/>
    </source>
</evidence>
<dbReference type="PANTHER" id="PTHR37079:SF4">
    <property type="entry name" value="SERINE_THREONINE-PROTEIN KINASE ATM"/>
    <property type="match status" value="1"/>
</dbReference>
<evidence type="ECO:0000313" key="2">
    <source>
        <dbReference type="EnsemblMetazoa" id="BGLB017920-PA"/>
    </source>
</evidence>
<sequence>MTSADSTLFQQVLMQLMQKVAEDHPHHALWVIMALAHANKDDEMLQGETTGRGRSNKLSRNVQEHTEESRVEAAKLLLEKLKKNAKVSAIVKNMEFLCLAYIQLANTS</sequence>
<dbReference type="Proteomes" id="UP000076420">
    <property type="component" value="Unassembled WGS sequence"/>
</dbReference>
<proteinExistence type="predicted"/>
<feature type="region of interest" description="Disordered" evidence="1">
    <location>
        <begin position="46"/>
        <end position="66"/>
    </location>
</feature>
<evidence type="ECO:0000313" key="3">
    <source>
        <dbReference type="Proteomes" id="UP000076420"/>
    </source>
</evidence>
<dbReference type="EnsemblMetazoa" id="BGLB017920-RA">
    <property type="protein sequence ID" value="BGLB017920-PA"/>
    <property type="gene ID" value="BGLB017920"/>
</dbReference>
<dbReference type="VEuPathDB" id="VectorBase:BGLB017920"/>
<dbReference type="GO" id="GO:0006974">
    <property type="term" value="P:DNA damage response"/>
    <property type="evidence" value="ECO:0007669"/>
    <property type="project" value="InterPro"/>
</dbReference>